<proteinExistence type="predicted"/>
<feature type="chain" id="PRO_5043494349" evidence="1">
    <location>
        <begin position="29"/>
        <end position="82"/>
    </location>
</feature>
<evidence type="ECO:0000256" key="1">
    <source>
        <dbReference type="SAM" id="SignalP"/>
    </source>
</evidence>
<keyword evidence="3" id="KW-1185">Reference proteome</keyword>
<dbReference type="Proteomes" id="UP001161247">
    <property type="component" value="Chromosome 4"/>
</dbReference>
<keyword evidence="1" id="KW-0732">Signal</keyword>
<organism evidence="2 3">
    <name type="scientific">Oldenlandia corymbosa var. corymbosa</name>
    <dbReference type="NCBI Taxonomy" id="529605"/>
    <lineage>
        <taxon>Eukaryota</taxon>
        <taxon>Viridiplantae</taxon>
        <taxon>Streptophyta</taxon>
        <taxon>Embryophyta</taxon>
        <taxon>Tracheophyta</taxon>
        <taxon>Spermatophyta</taxon>
        <taxon>Magnoliopsida</taxon>
        <taxon>eudicotyledons</taxon>
        <taxon>Gunneridae</taxon>
        <taxon>Pentapetalae</taxon>
        <taxon>asterids</taxon>
        <taxon>lamiids</taxon>
        <taxon>Gentianales</taxon>
        <taxon>Rubiaceae</taxon>
        <taxon>Rubioideae</taxon>
        <taxon>Spermacoceae</taxon>
        <taxon>Hedyotis-Oldenlandia complex</taxon>
        <taxon>Oldenlandia</taxon>
    </lineage>
</organism>
<accession>A0AAV1D7W2</accession>
<dbReference type="PANTHER" id="PTHR37183:SF1">
    <property type="entry name" value="PLANT THIONIN FAMILY PROTEIN"/>
    <property type="match status" value="1"/>
</dbReference>
<sequence length="82" mass="9090">MEKKMSAVAFILVIFIVSASWDVPAVSAQGVNCIDNCETGCVQPNQRLQARCMRKCQIRCGPGIPPIFTPQFLNMTFITILQ</sequence>
<gene>
    <name evidence="2" type="ORF">OLC1_LOCUS12983</name>
</gene>
<protein>
    <submittedName>
        <fullName evidence="2">OLC1v1002543C2</fullName>
    </submittedName>
</protein>
<dbReference type="PANTHER" id="PTHR37183">
    <property type="entry name" value="PLANT THIONIN FAMILY PROTEIN"/>
    <property type="match status" value="1"/>
</dbReference>
<evidence type="ECO:0000313" key="3">
    <source>
        <dbReference type="Proteomes" id="UP001161247"/>
    </source>
</evidence>
<dbReference type="AlphaFoldDB" id="A0AAV1D7W2"/>
<dbReference type="EMBL" id="OX459121">
    <property type="protein sequence ID" value="CAI9103946.1"/>
    <property type="molecule type" value="Genomic_DNA"/>
</dbReference>
<evidence type="ECO:0000313" key="2">
    <source>
        <dbReference type="EMBL" id="CAI9103946.1"/>
    </source>
</evidence>
<feature type="signal peptide" evidence="1">
    <location>
        <begin position="1"/>
        <end position="28"/>
    </location>
</feature>
<reference evidence="2" key="1">
    <citation type="submission" date="2023-03" db="EMBL/GenBank/DDBJ databases">
        <authorList>
            <person name="Julca I."/>
        </authorList>
    </citation>
    <scope>NUCLEOTIDE SEQUENCE</scope>
</reference>
<name>A0AAV1D7W2_OLDCO</name>